<dbReference type="SUPFAM" id="SSF52218">
    <property type="entry name" value="Flavoproteins"/>
    <property type="match status" value="1"/>
</dbReference>
<accession>A0A4Q0VKQ9</accession>
<dbReference type="RefSeq" id="WP_129032429.1">
    <property type="nucleotide sequence ID" value="NZ_CP059603.1"/>
</dbReference>
<dbReference type="InterPro" id="IPR029039">
    <property type="entry name" value="Flavoprotein-like_sf"/>
</dbReference>
<dbReference type="GO" id="GO:0016651">
    <property type="term" value="F:oxidoreductase activity, acting on NAD(P)H"/>
    <property type="evidence" value="ECO:0007669"/>
    <property type="project" value="UniProtKB-ARBA"/>
</dbReference>
<dbReference type="OrthoDB" id="9806505at2"/>
<dbReference type="Pfam" id="PF12682">
    <property type="entry name" value="Flavodoxin_4"/>
    <property type="match status" value="1"/>
</dbReference>
<evidence type="ECO:0000259" key="1">
    <source>
        <dbReference type="Pfam" id="PF12682"/>
    </source>
</evidence>
<gene>
    <name evidence="2" type="ORF">DXH47_05870</name>
</gene>
<feature type="domain" description="Flavodoxin-like" evidence="1">
    <location>
        <begin position="4"/>
        <end position="156"/>
    </location>
</feature>
<dbReference type="EMBL" id="QXIL01000008">
    <property type="protein sequence ID" value="RXI78762.1"/>
    <property type="molecule type" value="Genomic_DNA"/>
</dbReference>
<organism evidence="2 3">
    <name type="scientific">Levilactobacillus suantsaii</name>
    <dbReference type="NCBI Taxonomy" id="2292255"/>
    <lineage>
        <taxon>Bacteria</taxon>
        <taxon>Bacillati</taxon>
        <taxon>Bacillota</taxon>
        <taxon>Bacilli</taxon>
        <taxon>Lactobacillales</taxon>
        <taxon>Lactobacillaceae</taxon>
        <taxon>Levilactobacillus</taxon>
    </lineage>
</organism>
<dbReference type="Proteomes" id="UP000290602">
    <property type="component" value="Unassembled WGS sequence"/>
</dbReference>
<protein>
    <submittedName>
        <fullName evidence="2">Flavodoxin</fullName>
    </submittedName>
</protein>
<dbReference type="InterPro" id="IPR008254">
    <property type="entry name" value="Flavodoxin/NO_synth"/>
</dbReference>
<evidence type="ECO:0000313" key="3">
    <source>
        <dbReference type="Proteomes" id="UP000290602"/>
    </source>
</evidence>
<comment type="caution">
    <text evidence="2">The sequence shown here is derived from an EMBL/GenBank/DDBJ whole genome shotgun (WGS) entry which is preliminary data.</text>
</comment>
<dbReference type="PANTHER" id="PTHR39201">
    <property type="entry name" value="EXPORTED PROTEIN-RELATED"/>
    <property type="match status" value="1"/>
</dbReference>
<evidence type="ECO:0000313" key="2">
    <source>
        <dbReference type="EMBL" id="RXI78762.1"/>
    </source>
</evidence>
<name>A0A4Q0VKQ9_9LACO</name>
<dbReference type="Gene3D" id="3.40.50.360">
    <property type="match status" value="1"/>
</dbReference>
<proteinExistence type="predicted"/>
<sequence length="161" mass="18090">MANTLVLYFSATQTTKRIAEQIAQQLGADLHELHAQQPYTTADLNWHDPDSRTSKEQHEHASRVAIQDDLPDLAGYQNILLGHPIWWGIPPRLITDTIDHLDLNGKQFAGFATSGGTGYGRSQRNIERTIADNHYTATVHPGAVLMNDRQIKQWLKELDLA</sequence>
<dbReference type="PANTHER" id="PTHR39201:SF1">
    <property type="entry name" value="FLAVODOXIN-LIKE DOMAIN-CONTAINING PROTEIN"/>
    <property type="match status" value="1"/>
</dbReference>
<dbReference type="AlphaFoldDB" id="A0A4Q0VKQ9"/>
<keyword evidence="3" id="KW-1185">Reference proteome</keyword>
<dbReference type="GO" id="GO:0010181">
    <property type="term" value="F:FMN binding"/>
    <property type="evidence" value="ECO:0007669"/>
    <property type="project" value="InterPro"/>
</dbReference>
<reference evidence="2 3" key="1">
    <citation type="submission" date="2018-08" db="EMBL/GenBank/DDBJ databases">
        <title>Lactobacillus suantsai sp. nov., isolated from traditional fermented suan-tsai in Taiwan.</title>
        <authorList>
            <person name="Huang C.-H."/>
        </authorList>
    </citation>
    <scope>NUCLEOTIDE SEQUENCE [LARGE SCALE GENOMIC DNA]</scope>
    <source>
        <strain evidence="2 3">BCRC 12945</strain>
    </source>
</reference>